<dbReference type="EMBL" id="GG662738">
    <property type="protein sequence ID" value="EWS75068.1"/>
    <property type="molecule type" value="Genomic_DNA"/>
</dbReference>
<proteinExistence type="predicted"/>
<dbReference type="InParanoid" id="W7XEH7"/>
<evidence type="ECO:0000313" key="2">
    <source>
        <dbReference type="Proteomes" id="UP000009168"/>
    </source>
</evidence>
<organism evidence="1 2">
    <name type="scientific">Tetrahymena thermophila (strain SB210)</name>
    <dbReference type="NCBI Taxonomy" id="312017"/>
    <lineage>
        <taxon>Eukaryota</taxon>
        <taxon>Sar</taxon>
        <taxon>Alveolata</taxon>
        <taxon>Ciliophora</taxon>
        <taxon>Intramacronucleata</taxon>
        <taxon>Oligohymenophorea</taxon>
        <taxon>Hymenostomatida</taxon>
        <taxon>Tetrahymenina</taxon>
        <taxon>Tetrahymenidae</taxon>
        <taxon>Tetrahymena</taxon>
    </lineage>
</organism>
<dbReference type="AlphaFoldDB" id="W7XEH7"/>
<gene>
    <name evidence="1" type="ORF">TTHERM_000448977</name>
</gene>
<sequence>MNAKYLEYNNSFAHNSISKWKTKYLTHKQMENLKNEHKTRCQKTFVFIEEEILQIYCKIMREQKLTINGKLITEIFIEIHSFRVEKKKQFSKLSLNILNQSKDDDIKNHFDVEILI</sequence>
<dbReference type="KEGG" id="tet:TTHERM_000448977"/>
<dbReference type="RefSeq" id="XP_012652381.1">
    <property type="nucleotide sequence ID" value="XM_012796927.1"/>
</dbReference>
<protein>
    <submittedName>
        <fullName evidence="1">Uncharacterized protein</fullName>
    </submittedName>
</protein>
<keyword evidence="2" id="KW-1185">Reference proteome</keyword>
<evidence type="ECO:0000313" key="1">
    <source>
        <dbReference type="EMBL" id="EWS75068.1"/>
    </source>
</evidence>
<reference evidence="2" key="1">
    <citation type="journal article" date="2006" name="PLoS Biol.">
        <title>Macronuclear genome sequence of the ciliate Tetrahymena thermophila, a model eukaryote.</title>
        <authorList>
            <person name="Eisen J.A."/>
            <person name="Coyne R.S."/>
            <person name="Wu M."/>
            <person name="Wu D."/>
            <person name="Thiagarajan M."/>
            <person name="Wortman J.R."/>
            <person name="Badger J.H."/>
            <person name="Ren Q."/>
            <person name="Amedeo P."/>
            <person name="Jones K.M."/>
            <person name="Tallon L.J."/>
            <person name="Delcher A.L."/>
            <person name="Salzberg S.L."/>
            <person name="Silva J.C."/>
            <person name="Haas B.J."/>
            <person name="Majoros W.H."/>
            <person name="Farzad M."/>
            <person name="Carlton J.M."/>
            <person name="Smith R.K. Jr."/>
            <person name="Garg J."/>
            <person name="Pearlman R.E."/>
            <person name="Karrer K.M."/>
            <person name="Sun L."/>
            <person name="Manning G."/>
            <person name="Elde N.C."/>
            <person name="Turkewitz A.P."/>
            <person name="Asai D.J."/>
            <person name="Wilkes D.E."/>
            <person name="Wang Y."/>
            <person name="Cai H."/>
            <person name="Collins K."/>
            <person name="Stewart B.A."/>
            <person name="Lee S.R."/>
            <person name="Wilamowska K."/>
            <person name="Weinberg Z."/>
            <person name="Ruzzo W.L."/>
            <person name="Wloga D."/>
            <person name="Gaertig J."/>
            <person name="Frankel J."/>
            <person name="Tsao C.-C."/>
            <person name="Gorovsky M.A."/>
            <person name="Keeling P.J."/>
            <person name="Waller R.F."/>
            <person name="Patron N.J."/>
            <person name="Cherry J.M."/>
            <person name="Stover N.A."/>
            <person name="Krieger C.J."/>
            <person name="del Toro C."/>
            <person name="Ryder H.F."/>
            <person name="Williamson S.C."/>
            <person name="Barbeau R.A."/>
            <person name="Hamilton E.P."/>
            <person name="Orias E."/>
        </authorList>
    </citation>
    <scope>NUCLEOTIDE SEQUENCE [LARGE SCALE GENOMIC DNA]</scope>
    <source>
        <strain evidence="2">SB210</strain>
    </source>
</reference>
<accession>W7XEH7</accession>
<name>W7XEH7_TETTS</name>
<dbReference type="GeneID" id="24439035"/>
<dbReference type="Proteomes" id="UP000009168">
    <property type="component" value="Unassembled WGS sequence"/>
</dbReference>